<dbReference type="PANTHER" id="PTHR11014:SF63">
    <property type="entry name" value="METALLOPEPTIDASE, PUTATIVE (AFU_ORTHOLOGUE AFUA_6G09600)-RELATED"/>
    <property type="match status" value="1"/>
</dbReference>
<accession>A0ABV1IZZ3</accession>
<gene>
    <name evidence="2" type="ORF">AAA073_03310</name>
</gene>
<dbReference type="Pfam" id="PF07687">
    <property type="entry name" value="M20_dimer"/>
    <property type="match status" value="1"/>
</dbReference>
<dbReference type="EMBL" id="JBBNPP010000004">
    <property type="protein sequence ID" value="MEQ3346463.1"/>
    <property type="molecule type" value="Genomic_DNA"/>
</dbReference>
<protein>
    <submittedName>
        <fullName evidence="2">Amidohydrolase</fullName>
    </submittedName>
</protein>
<evidence type="ECO:0000313" key="2">
    <source>
        <dbReference type="EMBL" id="MEQ3346463.1"/>
    </source>
</evidence>
<dbReference type="InterPro" id="IPR036264">
    <property type="entry name" value="Bact_exopeptidase_dim_dom"/>
</dbReference>
<evidence type="ECO:0000313" key="3">
    <source>
        <dbReference type="Proteomes" id="UP001491691"/>
    </source>
</evidence>
<dbReference type="SUPFAM" id="SSF55031">
    <property type="entry name" value="Bacterial exopeptidase dimerisation domain"/>
    <property type="match status" value="1"/>
</dbReference>
<reference evidence="2 3" key="1">
    <citation type="submission" date="2024-04" db="EMBL/GenBank/DDBJ databases">
        <title>Human intestinal bacterial collection.</title>
        <authorList>
            <person name="Pauvert C."/>
            <person name="Hitch T.C.A."/>
            <person name="Clavel T."/>
        </authorList>
    </citation>
    <scope>NUCLEOTIDE SEQUENCE [LARGE SCALE GENOMIC DNA]</scope>
    <source>
        <strain evidence="2 3">CLA-SR-H019</strain>
    </source>
</reference>
<name>A0ABV1IZZ3_9FIRM</name>
<dbReference type="NCBIfam" id="TIGR01891">
    <property type="entry name" value="amidohydrolases"/>
    <property type="match status" value="1"/>
</dbReference>
<dbReference type="Pfam" id="PF01546">
    <property type="entry name" value="Peptidase_M20"/>
    <property type="match status" value="1"/>
</dbReference>
<feature type="domain" description="Peptidase M20 dimerisation" evidence="1">
    <location>
        <begin position="186"/>
        <end position="278"/>
    </location>
</feature>
<dbReference type="InterPro" id="IPR017439">
    <property type="entry name" value="Amidohydrolase"/>
</dbReference>
<dbReference type="Proteomes" id="UP001491691">
    <property type="component" value="Unassembled WGS sequence"/>
</dbReference>
<dbReference type="RefSeq" id="WP_349188373.1">
    <property type="nucleotide sequence ID" value="NZ_JBBNPP010000004.1"/>
</dbReference>
<dbReference type="PIRSF" id="PIRSF005962">
    <property type="entry name" value="Pept_M20D_amidohydro"/>
    <property type="match status" value="1"/>
</dbReference>
<keyword evidence="3" id="KW-1185">Reference proteome</keyword>
<dbReference type="SUPFAM" id="SSF53187">
    <property type="entry name" value="Zn-dependent exopeptidases"/>
    <property type="match status" value="1"/>
</dbReference>
<comment type="caution">
    <text evidence="2">The sequence shown here is derived from an EMBL/GenBank/DDBJ whole genome shotgun (WGS) entry which is preliminary data.</text>
</comment>
<organism evidence="2 3">
    <name type="scientific">Peptoniphilus senegalensis</name>
    <dbReference type="NCBI Taxonomy" id="1465757"/>
    <lineage>
        <taxon>Bacteria</taxon>
        <taxon>Bacillati</taxon>
        <taxon>Bacillota</taxon>
        <taxon>Tissierellia</taxon>
        <taxon>Tissierellales</taxon>
        <taxon>Peptoniphilaceae</taxon>
        <taxon>Peptoniphilus</taxon>
    </lineage>
</organism>
<dbReference type="Gene3D" id="3.40.630.10">
    <property type="entry name" value="Zn peptidases"/>
    <property type="match status" value="1"/>
</dbReference>
<dbReference type="Gene3D" id="3.30.70.360">
    <property type="match status" value="1"/>
</dbReference>
<proteinExistence type="predicted"/>
<dbReference type="InterPro" id="IPR002933">
    <property type="entry name" value="Peptidase_M20"/>
</dbReference>
<evidence type="ECO:0000259" key="1">
    <source>
        <dbReference type="Pfam" id="PF07687"/>
    </source>
</evidence>
<dbReference type="PANTHER" id="PTHR11014">
    <property type="entry name" value="PEPTIDASE M20 FAMILY MEMBER"/>
    <property type="match status" value="1"/>
</dbReference>
<dbReference type="InterPro" id="IPR011650">
    <property type="entry name" value="Peptidase_M20_dimer"/>
</dbReference>
<sequence>MKNLIYEINENKDYVINLRRYFHENPELSWKEVNTSKRIQKELDEMGIPYEIVKDIGVIGHIKGKGEGKRLGIRADIDALPVKEETGLSFASKNEGVMHACGHDAHISILLGTAKILNDLKDEFNGEILIIFQPAEEYIQDSGAKYLSQVPEIKSLDRIIGLHIWGDIDSGSASLNEGPIMASADTFDIYIKGISGHGASPNKAIDPIIAGSMVVNALQTIVSRENDPLEPQVISVTAFNSGNSKNVIPENAHLEGTTRSFNNDLRSKYKSEMQRVLEGVAITTRTKIELDYHDGTPATVNEKESTEMGIEVAKEVFKDGFIEDYPQLMGGEDFAKYLLNIPGCFLLLGGAGKKGKIAQHNEKFDIDEDALKLGVEYFVKYAIKYLK</sequence>